<feature type="domain" description="ABC transporter" evidence="2">
    <location>
        <begin position="1"/>
        <end position="235"/>
    </location>
</feature>
<dbReference type="GO" id="GO:0016887">
    <property type="term" value="F:ATP hydrolysis activity"/>
    <property type="evidence" value="ECO:0007669"/>
    <property type="project" value="InterPro"/>
</dbReference>
<sequence length="549" mass="63524">MIDIKHLSITFDRVIFDDASITLSNNSITTIKGKSGTGKTTLLNQLGLVAPLSCDYLMEGHSIDDPLTTRKEKIGYVHQESTLFNNMTIKENMEFAFLLSGQEYNETRMNDILRSMKIEHLLNQTPDHVSGGERQRAAIAFALMKDPSLLLLDEPTASLDSINCKLLIELLSDYIHTHPVCVLIATHDKRIIDYADDLYEIQNHKIVPIKKSMIEELETTSITRKPQNYLSYYKKHLIRSSKILYILFGLILSMTIGIFGYRTYYSHEINAIQEKLLDVRLYYGNDSKYAYDSITEPIRMDIRRDLNEIEHIHITPFYETVTDTLIVQSYTGDTIKASRTIKNLGKDITINNHTFHISSYINKKNTISSQGDDVLYLPEAIYRKYFEIDDVKMLLVRVDDAQYISSILSQINDIDPHLTVYSNVNLDNLTQINSRMMNSLMMLICAIFIIMLIILIYHRQKTIDSSKDEYFFLYENGLSIKELKSLARYDYVYYYVFYLIILLIISIFMSFIMHIPIILYACLLWFFSILLEEVITTLCIHKVGTLKGS</sequence>
<protein>
    <submittedName>
        <fullName evidence="3">ATP-binding cassette domain-containing protein</fullName>
    </submittedName>
</protein>
<organism evidence="3 5">
    <name type="scientific">Catenibacterium mitsuokai</name>
    <dbReference type="NCBI Taxonomy" id="100886"/>
    <lineage>
        <taxon>Bacteria</taxon>
        <taxon>Bacillati</taxon>
        <taxon>Bacillota</taxon>
        <taxon>Erysipelotrichia</taxon>
        <taxon>Erysipelotrichales</taxon>
        <taxon>Coprobacillaceae</taxon>
        <taxon>Catenibacterium</taxon>
    </lineage>
</organism>
<dbReference type="RefSeq" id="WP_217747513.1">
    <property type="nucleotide sequence ID" value="NZ_JAHOEB010000036.1"/>
</dbReference>
<dbReference type="GO" id="GO:0022857">
    <property type="term" value="F:transmembrane transporter activity"/>
    <property type="evidence" value="ECO:0007669"/>
    <property type="project" value="TreeGrafter"/>
</dbReference>
<evidence type="ECO:0000313" key="4">
    <source>
        <dbReference type="EMBL" id="MBV3393616.1"/>
    </source>
</evidence>
<comment type="caution">
    <text evidence="3">The sequence shown here is derived from an EMBL/GenBank/DDBJ whole genome shotgun (WGS) entry which is preliminary data.</text>
</comment>
<dbReference type="PANTHER" id="PTHR24220:SF86">
    <property type="entry name" value="ABC TRANSPORTER ABCH.1"/>
    <property type="match status" value="1"/>
</dbReference>
<keyword evidence="1" id="KW-1133">Transmembrane helix</keyword>
<evidence type="ECO:0000256" key="1">
    <source>
        <dbReference type="SAM" id="Phobius"/>
    </source>
</evidence>
<evidence type="ECO:0000313" key="3">
    <source>
        <dbReference type="EMBL" id="MBV3382658.1"/>
    </source>
</evidence>
<name>A0AAW4MVD0_9FIRM</name>
<dbReference type="Pfam" id="PF00005">
    <property type="entry name" value="ABC_tran"/>
    <property type="match status" value="1"/>
</dbReference>
<keyword evidence="1" id="KW-0472">Membrane</keyword>
<evidence type="ECO:0000259" key="2">
    <source>
        <dbReference type="PROSITE" id="PS50893"/>
    </source>
</evidence>
<keyword evidence="1" id="KW-0812">Transmembrane</keyword>
<proteinExistence type="predicted"/>
<evidence type="ECO:0000313" key="5">
    <source>
        <dbReference type="Proteomes" id="UP001196408"/>
    </source>
</evidence>
<gene>
    <name evidence="3" type="ORF">KSV97_05350</name>
    <name evidence="4" type="ORF">KSW06_10250</name>
</gene>
<dbReference type="Proteomes" id="UP001196408">
    <property type="component" value="Unassembled WGS sequence"/>
</dbReference>
<keyword evidence="3" id="KW-0547">Nucleotide-binding</keyword>
<dbReference type="AlphaFoldDB" id="A0AAW4MVD0"/>
<feature type="transmembrane region" description="Helical" evidence="1">
    <location>
        <begin position="491"/>
        <end position="511"/>
    </location>
</feature>
<dbReference type="InterPro" id="IPR015854">
    <property type="entry name" value="ABC_transpr_LolD-like"/>
</dbReference>
<dbReference type="EMBL" id="JAHOEL010000093">
    <property type="protein sequence ID" value="MBV3393616.1"/>
    <property type="molecule type" value="Genomic_DNA"/>
</dbReference>
<dbReference type="InterPro" id="IPR003439">
    <property type="entry name" value="ABC_transporter-like_ATP-bd"/>
</dbReference>
<dbReference type="PANTHER" id="PTHR24220">
    <property type="entry name" value="IMPORT ATP-BINDING PROTEIN"/>
    <property type="match status" value="1"/>
</dbReference>
<dbReference type="GO" id="GO:0005886">
    <property type="term" value="C:plasma membrane"/>
    <property type="evidence" value="ECO:0007669"/>
    <property type="project" value="TreeGrafter"/>
</dbReference>
<dbReference type="PROSITE" id="PS50893">
    <property type="entry name" value="ABC_TRANSPORTER_2"/>
    <property type="match status" value="1"/>
</dbReference>
<dbReference type="Proteomes" id="UP001197492">
    <property type="component" value="Unassembled WGS sequence"/>
</dbReference>
<keyword evidence="3" id="KW-0067">ATP-binding</keyword>
<dbReference type="EMBL" id="JAHOEF010000025">
    <property type="protein sequence ID" value="MBV3382658.1"/>
    <property type="molecule type" value="Genomic_DNA"/>
</dbReference>
<dbReference type="SMART" id="SM00382">
    <property type="entry name" value="AAA"/>
    <property type="match status" value="1"/>
</dbReference>
<accession>A0AAW4MVD0</accession>
<evidence type="ECO:0000313" key="6">
    <source>
        <dbReference type="Proteomes" id="UP001197492"/>
    </source>
</evidence>
<reference evidence="3 6" key="1">
    <citation type="submission" date="2021-06" db="EMBL/GenBank/DDBJ databases">
        <title>Collection of gut derived symbiotic bacterial strains cultured from healthy donors.</title>
        <authorList>
            <person name="Lin H."/>
            <person name="Littmann E."/>
            <person name="Pamer E.G."/>
        </authorList>
    </citation>
    <scope>NUCLEOTIDE SEQUENCE</scope>
    <source>
        <strain evidence="4 6">MSK.21.70</strain>
        <strain evidence="3">MSK.21.82</strain>
    </source>
</reference>
<dbReference type="GO" id="GO:0005524">
    <property type="term" value="F:ATP binding"/>
    <property type="evidence" value="ECO:0007669"/>
    <property type="project" value="UniProtKB-KW"/>
</dbReference>
<keyword evidence="6" id="KW-1185">Reference proteome</keyword>
<feature type="transmembrane region" description="Helical" evidence="1">
    <location>
        <begin position="436"/>
        <end position="457"/>
    </location>
</feature>
<feature type="transmembrane region" description="Helical" evidence="1">
    <location>
        <begin position="517"/>
        <end position="540"/>
    </location>
</feature>
<dbReference type="InterPro" id="IPR003593">
    <property type="entry name" value="AAA+_ATPase"/>
</dbReference>
<feature type="transmembrane region" description="Helical" evidence="1">
    <location>
        <begin position="243"/>
        <end position="261"/>
    </location>
</feature>